<sequence length="258" mass="27890" precursor="true">MKQFLLIAAAVALAGCGGTPENRVPEKKAAVEAPQPVEYFHVDPATAGTITGSVAFHGAKSKPELISMEAEQGCQQANAGKPVYSPAVLTGKNAGLANAFVYIQSGFEGKKFEPVKDPAIVLDQHGCMFLPRVIGIRAGQTLDLKNGDSVAHNVHPMPANNREWNQEQAPHAPDVEHRFARPEVMIPVKCNIHAWMHAWIGVVDHPYFAVTAPDGAFEWKNVPPGDYTVSVWHEKLGTQTQQVHVAANGAATVNFSYR</sequence>
<dbReference type="InterPro" id="IPR013784">
    <property type="entry name" value="Carb-bd-like_fold"/>
</dbReference>
<dbReference type="HOGENOM" id="CLU_077411_1_0_0"/>
<dbReference type="SUPFAM" id="SSF49503">
    <property type="entry name" value="Cupredoxins"/>
    <property type="match status" value="1"/>
</dbReference>
<dbReference type="Gene3D" id="2.60.40.420">
    <property type="entry name" value="Cupredoxins - blue copper proteins"/>
    <property type="match status" value="1"/>
</dbReference>
<dbReference type="STRING" id="234267.Acid_7815"/>
<reference evidence="1" key="1">
    <citation type="submission" date="2006-10" db="EMBL/GenBank/DDBJ databases">
        <title>Complete sequence of Solibacter usitatus Ellin6076.</title>
        <authorList>
            <consortium name="US DOE Joint Genome Institute"/>
            <person name="Copeland A."/>
            <person name="Lucas S."/>
            <person name="Lapidus A."/>
            <person name="Barry K."/>
            <person name="Detter J.C."/>
            <person name="Glavina del Rio T."/>
            <person name="Hammon N."/>
            <person name="Israni S."/>
            <person name="Dalin E."/>
            <person name="Tice H."/>
            <person name="Pitluck S."/>
            <person name="Thompson L.S."/>
            <person name="Brettin T."/>
            <person name="Bruce D."/>
            <person name="Han C."/>
            <person name="Tapia R."/>
            <person name="Gilna P."/>
            <person name="Schmutz J."/>
            <person name="Larimer F."/>
            <person name="Land M."/>
            <person name="Hauser L."/>
            <person name="Kyrpides N."/>
            <person name="Mikhailova N."/>
            <person name="Janssen P.H."/>
            <person name="Kuske C.R."/>
            <person name="Richardson P."/>
        </authorList>
    </citation>
    <scope>NUCLEOTIDE SEQUENCE</scope>
    <source>
        <strain evidence="1">Ellin6076</strain>
    </source>
</reference>
<dbReference type="EMBL" id="CP000473">
    <property type="protein sequence ID" value="ABJ88713.1"/>
    <property type="molecule type" value="Genomic_DNA"/>
</dbReference>
<organism evidence="1">
    <name type="scientific">Solibacter usitatus (strain Ellin6076)</name>
    <dbReference type="NCBI Taxonomy" id="234267"/>
    <lineage>
        <taxon>Bacteria</taxon>
        <taxon>Pseudomonadati</taxon>
        <taxon>Acidobacteriota</taxon>
        <taxon>Terriglobia</taxon>
        <taxon>Bryobacterales</taxon>
        <taxon>Solibacteraceae</taxon>
        <taxon>Candidatus Solibacter</taxon>
    </lineage>
</organism>
<dbReference type="InterPro" id="IPR008972">
    <property type="entry name" value="Cupredoxin"/>
</dbReference>
<dbReference type="KEGG" id="sus:Acid_7815"/>
<evidence type="ECO:0000313" key="1">
    <source>
        <dbReference type="EMBL" id="ABJ88713.1"/>
    </source>
</evidence>
<dbReference type="Gene3D" id="2.60.40.1120">
    <property type="entry name" value="Carboxypeptidase-like, regulatory domain"/>
    <property type="match status" value="1"/>
</dbReference>
<dbReference type="Pfam" id="PF13620">
    <property type="entry name" value="CarboxypepD_reg"/>
    <property type="match status" value="1"/>
</dbReference>
<proteinExistence type="predicted"/>
<dbReference type="SUPFAM" id="SSF49452">
    <property type="entry name" value="Starch-binding domain-like"/>
    <property type="match status" value="1"/>
</dbReference>
<evidence type="ECO:0008006" key="2">
    <source>
        <dbReference type="Google" id="ProtNLM"/>
    </source>
</evidence>
<protein>
    <recommendedName>
        <fullName evidence="2">Rhamnogalacturonan lyase domain-containing protein</fullName>
    </recommendedName>
</protein>
<dbReference type="GO" id="GO:0030246">
    <property type="term" value="F:carbohydrate binding"/>
    <property type="evidence" value="ECO:0007669"/>
    <property type="project" value="InterPro"/>
</dbReference>
<gene>
    <name evidence="1" type="ordered locus">Acid_7815</name>
</gene>
<dbReference type="InParanoid" id="Q01NQ7"/>
<dbReference type="OrthoDB" id="9772097at2"/>
<accession>Q01NQ7</accession>
<dbReference type="eggNOG" id="COG3794">
    <property type="taxonomic scope" value="Bacteria"/>
</dbReference>
<dbReference type="AlphaFoldDB" id="Q01NQ7"/>
<name>Q01NQ7_SOLUE</name>
<dbReference type="PROSITE" id="PS51257">
    <property type="entry name" value="PROKAR_LIPOPROTEIN"/>
    <property type="match status" value="1"/>
</dbReference>